<feature type="transmembrane region" description="Helical" evidence="2">
    <location>
        <begin position="547"/>
        <end position="567"/>
    </location>
</feature>
<organism evidence="4 5">
    <name type="scientific">Chryseobacterium polytrichastri</name>
    <dbReference type="NCBI Taxonomy" id="1302687"/>
    <lineage>
        <taxon>Bacteria</taxon>
        <taxon>Pseudomonadati</taxon>
        <taxon>Bacteroidota</taxon>
        <taxon>Flavobacteriia</taxon>
        <taxon>Flavobacteriales</taxon>
        <taxon>Weeksellaceae</taxon>
        <taxon>Chryseobacterium group</taxon>
        <taxon>Chryseobacterium</taxon>
    </lineage>
</organism>
<name>A0A1M6QZ14_9FLAO</name>
<dbReference type="Proteomes" id="UP000184364">
    <property type="component" value="Unassembled WGS sequence"/>
</dbReference>
<dbReference type="InterPro" id="IPR050154">
    <property type="entry name" value="UbiB_kinase"/>
</dbReference>
<dbReference type="InterPro" id="IPR011009">
    <property type="entry name" value="Kinase-like_dom_sf"/>
</dbReference>
<keyword evidence="2" id="KW-1133">Transmembrane helix</keyword>
<dbReference type="InterPro" id="IPR004147">
    <property type="entry name" value="ABC1_dom"/>
</dbReference>
<evidence type="ECO:0000256" key="1">
    <source>
        <dbReference type="ARBA" id="ARBA00009670"/>
    </source>
</evidence>
<sequence>MEIVSIRNNFWSYFVTHYFYKMFDKQQRKFKRSARLISVLSKYGFKDMLARMNGNNKQEEDSANSDEIISKGTVYERIRLVLEELGPTFVKLGQTFSNREDLLPPELIQELQKLQDKVDMVEMNVKEILENEFNISVKDYFLEVQEKPLATASIAQVYKATLLNGDEVILKIKKADVQTVIEDDILLIKDLEKLISSYSEIGEKLNMKQAISTFERSLLEEVSLINEKNNILQFSRNFKNNKETYVPKVYEEFCNNNVLCMEFIDGIKVTDKAGLLANNIDPVKISEVGLRLFVSQILDYGFFHADPHAGNILVKKDGKVVFIDFGAVGKIQANDKEILENLIVSFVAKNAHKIVRSLKKMAISYEIPDERRFENDVDDILNFVHSTSLKEIDPQAIINKMKDVLKDNRLYMPDYFYLLFKGIGLIEGVGRTINPDLDIVKSLNPYTKKILTKKISPKNILKNGMDKMMNFTDNVDEIPKELRSVLQKLDENKFTVSSEIKNIEKTNQIIKSSIVNLILAMILGANIIATAIVFVSESGPRIGEISLVALLGFIFSILLVIIILLRITRK</sequence>
<keyword evidence="2" id="KW-0472">Membrane</keyword>
<dbReference type="PANTHER" id="PTHR10566">
    <property type="entry name" value="CHAPERONE-ACTIVITY OF BC1 COMPLEX CABC1 -RELATED"/>
    <property type="match status" value="1"/>
</dbReference>
<feature type="transmembrane region" description="Helical" evidence="2">
    <location>
        <begin position="514"/>
        <end position="535"/>
    </location>
</feature>
<protein>
    <submittedName>
        <fullName evidence="4">Ubiquinone biosynthesis protein</fullName>
    </submittedName>
</protein>
<dbReference type="EMBL" id="FRAV01000002">
    <property type="protein sequence ID" value="SHK25472.1"/>
    <property type="molecule type" value="Genomic_DNA"/>
</dbReference>
<keyword evidence="2" id="KW-0812">Transmembrane</keyword>
<accession>A0A1M6QZ14</accession>
<feature type="domain" description="ABC1 atypical kinase-like" evidence="3">
    <location>
        <begin position="113"/>
        <end position="357"/>
    </location>
</feature>
<dbReference type="AlphaFoldDB" id="A0A1M6QZ14"/>
<keyword evidence="4" id="KW-0830">Ubiquinone</keyword>
<dbReference type="CDD" id="cd05121">
    <property type="entry name" value="ABC1_ADCK3-like"/>
    <property type="match status" value="1"/>
</dbReference>
<keyword evidence="5" id="KW-1185">Reference proteome</keyword>
<evidence type="ECO:0000256" key="2">
    <source>
        <dbReference type="SAM" id="Phobius"/>
    </source>
</evidence>
<dbReference type="Gene3D" id="1.10.510.10">
    <property type="entry name" value="Transferase(Phosphotransferase) domain 1"/>
    <property type="match status" value="1"/>
</dbReference>
<evidence type="ECO:0000313" key="4">
    <source>
        <dbReference type="EMBL" id="SHK25472.1"/>
    </source>
</evidence>
<dbReference type="SUPFAM" id="SSF56112">
    <property type="entry name" value="Protein kinase-like (PK-like)"/>
    <property type="match status" value="1"/>
</dbReference>
<reference evidence="5" key="1">
    <citation type="submission" date="2016-11" db="EMBL/GenBank/DDBJ databases">
        <authorList>
            <person name="Varghese N."/>
            <person name="Submissions S."/>
        </authorList>
    </citation>
    <scope>NUCLEOTIDE SEQUENCE [LARGE SCALE GENOMIC DNA]</scope>
    <source>
        <strain evidence="5">DSM 26899</strain>
    </source>
</reference>
<proteinExistence type="inferred from homology"/>
<evidence type="ECO:0000259" key="3">
    <source>
        <dbReference type="Pfam" id="PF03109"/>
    </source>
</evidence>
<dbReference type="PANTHER" id="PTHR10566:SF113">
    <property type="entry name" value="PROTEIN ACTIVITY OF BC1 COMPLEX KINASE 7, CHLOROPLASTIC"/>
    <property type="match status" value="1"/>
</dbReference>
<evidence type="ECO:0000313" key="5">
    <source>
        <dbReference type="Proteomes" id="UP000184364"/>
    </source>
</evidence>
<dbReference type="Pfam" id="PF03109">
    <property type="entry name" value="ABC1"/>
    <property type="match status" value="1"/>
</dbReference>
<comment type="similarity">
    <text evidence="1">Belongs to the protein kinase superfamily. ADCK protein kinase family.</text>
</comment>
<gene>
    <name evidence="4" type="ORF">SAMN05444267_1002136</name>
</gene>